<name>A0ABQ6B1W5_9BRAD</name>
<keyword evidence="3" id="KW-1185">Reference proteome</keyword>
<accession>A0ABQ6B1W5</accession>
<organism evidence="2 3">
    <name type="scientific">Bradyrhizobium iriomotense</name>
    <dbReference type="NCBI Taxonomy" id="441950"/>
    <lineage>
        <taxon>Bacteria</taxon>
        <taxon>Pseudomonadati</taxon>
        <taxon>Pseudomonadota</taxon>
        <taxon>Alphaproteobacteria</taxon>
        <taxon>Hyphomicrobiales</taxon>
        <taxon>Nitrobacteraceae</taxon>
        <taxon>Bradyrhizobium</taxon>
    </lineage>
</organism>
<protein>
    <submittedName>
        <fullName evidence="2">Uncharacterized protein</fullName>
    </submittedName>
</protein>
<evidence type="ECO:0000313" key="2">
    <source>
        <dbReference type="EMBL" id="GLR86168.1"/>
    </source>
</evidence>
<comment type="caution">
    <text evidence="2">The sequence shown here is derived from an EMBL/GenBank/DDBJ whole genome shotgun (WGS) entry which is preliminary data.</text>
</comment>
<feature type="region of interest" description="Disordered" evidence="1">
    <location>
        <begin position="1"/>
        <end position="26"/>
    </location>
</feature>
<sequence length="60" mass="7145">MPAFTFEKISPPLRRGSSSPEPEKPRGVLYQMIDRFAERRAKRMLREKHEPIRHDDKPVE</sequence>
<dbReference type="EMBL" id="BSOW01000009">
    <property type="protein sequence ID" value="GLR86168.1"/>
    <property type="molecule type" value="Genomic_DNA"/>
</dbReference>
<proteinExistence type="predicted"/>
<evidence type="ECO:0000313" key="3">
    <source>
        <dbReference type="Proteomes" id="UP001156905"/>
    </source>
</evidence>
<evidence type="ECO:0000256" key="1">
    <source>
        <dbReference type="SAM" id="MobiDB-lite"/>
    </source>
</evidence>
<reference evidence="3" key="1">
    <citation type="journal article" date="2019" name="Int. J. Syst. Evol. Microbiol.">
        <title>The Global Catalogue of Microorganisms (GCM) 10K type strain sequencing project: providing services to taxonomists for standard genome sequencing and annotation.</title>
        <authorList>
            <consortium name="The Broad Institute Genomics Platform"/>
            <consortium name="The Broad Institute Genome Sequencing Center for Infectious Disease"/>
            <person name="Wu L."/>
            <person name="Ma J."/>
        </authorList>
    </citation>
    <scope>NUCLEOTIDE SEQUENCE [LARGE SCALE GENOMIC DNA]</scope>
    <source>
        <strain evidence="3">NBRC 102520</strain>
    </source>
</reference>
<dbReference type="Proteomes" id="UP001156905">
    <property type="component" value="Unassembled WGS sequence"/>
</dbReference>
<gene>
    <name evidence="2" type="ORF">GCM10007857_28790</name>
</gene>